<evidence type="ECO:0000313" key="3">
    <source>
        <dbReference type="Proteomes" id="UP000729402"/>
    </source>
</evidence>
<reference evidence="2" key="1">
    <citation type="journal article" date="2021" name="bioRxiv">
        <title>Whole Genome Assembly and Annotation of Northern Wild Rice, Zizania palustris L., Supports a Whole Genome Duplication in the Zizania Genus.</title>
        <authorList>
            <person name="Haas M."/>
            <person name="Kono T."/>
            <person name="Macchietto M."/>
            <person name="Millas R."/>
            <person name="McGilp L."/>
            <person name="Shao M."/>
            <person name="Duquette J."/>
            <person name="Hirsch C.N."/>
            <person name="Kimball J."/>
        </authorList>
    </citation>
    <scope>NUCLEOTIDE SEQUENCE</scope>
    <source>
        <tissue evidence="2">Fresh leaf tissue</tissue>
    </source>
</reference>
<organism evidence="2 3">
    <name type="scientific">Zizania palustris</name>
    <name type="common">Northern wild rice</name>
    <dbReference type="NCBI Taxonomy" id="103762"/>
    <lineage>
        <taxon>Eukaryota</taxon>
        <taxon>Viridiplantae</taxon>
        <taxon>Streptophyta</taxon>
        <taxon>Embryophyta</taxon>
        <taxon>Tracheophyta</taxon>
        <taxon>Spermatophyta</taxon>
        <taxon>Magnoliopsida</taxon>
        <taxon>Liliopsida</taxon>
        <taxon>Poales</taxon>
        <taxon>Poaceae</taxon>
        <taxon>BOP clade</taxon>
        <taxon>Oryzoideae</taxon>
        <taxon>Oryzeae</taxon>
        <taxon>Zizaniinae</taxon>
        <taxon>Zizania</taxon>
    </lineage>
</organism>
<reference evidence="2" key="2">
    <citation type="submission" date="2021-02" db="EMBL/GenBank/DDBJ databases">
        <authorList>
            <person name="Kimball J.A."/>
            <person name="Haas M.W."/>
            <person name="Macchietto M."/>
            <person name="Kono T."/>
            <person name="Duquette J."/>
            <person name="Shao M."/>
        </authorList>
    </citation>
    <scope>NUCLEOTIDE SEQUENCE</scope>
    <source>
        <tissue evidence="2">Fresh leaf tissue</tissue>
    </source>
</reference>
<dbReference type="AlphaFoldDB" id="A0A8J5V3V2"/>
<keyword evidence="3" id="KW-1185">Reference proteome</keyword>
<feature type="compositionally biased region" description="Low complexity" evidence="1">
    <location>
        <begin position="7"/>
        <end position="30"/>
    </location>
</feature>
<sequence>MITDATASRAPPGRRGLRPRGPVSSRPSASCGRARQRYRHPLNIAIAIAIDTQLQISTSAADLDWAVGTIHY</sequence>
<evidence type="ECO:0000256" key="1">
    <source>
        <dbReference type="SAM" id="MobiDB-lite"/>
    </source>
</evidence>
<dbReference type="EMBL" id="JAAALK010000289">
    <property type="protein sequence ID" value="KAG8050445.1"/>
    <property type="molecule type" value="Genomic_DNA"/>
</dbReference>
<proteinExistence type="predicted"/>
<evidence type="ECO:0000313" key="2">
    <source>
        <dbReference type="EMBL" id="KAG8050445.1"/>
    </source>
</evidence>
<dbReference type="Proteomes" id="UP000729402">
    <property type="component" value="Unassembled WGS sequence"/>
</dbReference>
<gene>
    <name evidence="2" type="ORF">GUJ93_ZPchr0009g1881</name>
</gene>
<protein>
    <submittedName>
        <fullName evidence="2">Uncharacterized protein</fullName>
    </submittedName>
</protein>
<comment type="caution">
    <text evidence="2">The sequence shown here is derived from an EMBL/GenBank/DDBJ whole genome shotgun (WGS) entry which is preliminary data.</text>
</comment>
<name>A0A8J5V3V2_ZIZPA</name>
<feature type="region of interest" description="Disordered" evidence="1">
    <location>
        <begin position="1"/>
        <end position="35"/>
    </location>
</feature>
<accession>A0A8J5V3V2</accession>